<organism evidence="1 2">
    <name type="scientific">Olivibacter domesticus</name>
    <name type="common">Pseudosphingobacterium domesticum</name>
    <dbReference type="NCBI Taxonomy" id="407022"/>
    <lineage>
        <taxon>Bacteria</taxon>
        <taxon>Pseudomonadati</taxon>
        <taxon>Bacteroidota</taxon>
        <taxon>Sphingobacteriia</taxon>
        <taxon>Sphingobacteriales</taxon>
        <taxon>Sphingobacteriaceae</taxon>
        <taxon>Olivibacter</taxon>
    </lineage>
</organism>
<dbReference type="EMBL" id="FOAF01000001">
    <property type="protein sequence ID" value="SEK86930.1"/>
    <property type="molecule type" value="Genomic_DNA"/>
</dbReference>
<gene>
    <name evidence="1" type="ORF">SAMN05661044_01375</name>
</gene>
<reference evidence="2" key="1">
    <citation type="submission" date="2016-10" db="EMBL/GenBank/DDBJ databases">
        <authorList>
            <person name="Varghese N."/>
            <person name="Submissions S."/>
        </authorList>
    </citation>
    <scope>NUCLEOTIDE SEQUENCE [LARGE SCALE GENOMIC DNA]</scope>
    <source>
        <strain evidence="2">DSM 18733</strain>
    </source>
</reference>
<name>A0A1H7KK91_OLID1</name>
<dbReference type="Proteomes" id="UP000199421">
    <property type="component" value="Unassembled WGS sequence"/>
</dbReference>
<evidence type="ECO:0000313" key="1">
    <source>
        <dbReference type="EMBL" id="SEK86930.1"/>
    </source>
</evidence>
<accession>A0A1H7KK91</accession>
<sequence>MSVKTYISICRSLVRLAEDNIKAIKQQDEQLTRDILDEIRNFEESTEDSIHFMHADWILQNAIFISMYSHFEDKMWLTAYVLSEGKYLKIEDLNGNGIENYRLYIEKIGEIQQANEGVAEWGEIKHFRSIRNLLVHNGGMIDKEGTKDIEKEKLYKFLKDNDVIVAGRSGRIRIRNPKLLKRFMRTTSMFLEAIINAYNKKISN</sequence>
<proteinExistence type="predicted"/>
<protein>
    <submittedName>
        <fullName evidence="1">Uncharacterized protein</fullName>
    </submittedName>
</protein>
<evidence type="ECO:0000313" key="2">
    <source>
        <dbReference type="Proteomes" id="UP000199421"/>
    </source>
</evidence>
<dbReference type="AlphaFoldDB" id="A0A1H7KK91"/>
<dbReference type="STRING" id="407022.SAMN05661044_01375"/>
<keyword evidence="2" id="KW-1185">Reference proteome</keyword>